<dbReference type="SUPFAM" id="SSF51430">
    <property type="entry name" value="NAD(P)-linked oxidoreductase"/>
    <property type="match status" value="1"/>
</dbReference>
<dbReference type="EMBL" id="AAFI02000073">
    <property type="protein sequence ID" value="EAL64975.1"/>
    <property type="molecule type" value="Genomic_DNA"/>
</dbReference>
<reference evidence="8 9" key="1">
    <citation type="journal article" date="2005" name="Nature">
        <title>The genome of the social amoeba Dictyostelium discoideum.</title>
        <authorList>
            <consortium name="The Dictyostelium discoideum Sequencing Consortium"/>
            <person name="Eichinger L."/>
            <person name="Pachebat J.A."/>
            <person name="Glockner G."/>
            <person name="Rajandream M.A."/>
            <person name="Sucgang R."/>
            <person name="Berriman M."/>
            <person name="Song J."/>
            <person name="Olsen R."/>
            <person name="Szafranski K."/>
            <person name="Xu Q."/>
            <person name="Tunggal B."/>
            <person name="Kummerfeld S."/>
            <person name="Madera M."/>
            <person name="Konfortov B.A."/>
            <person name="Rivero F."/>
            <person name="Bankier A.T."/>
            <person name="Lehmann R."/>
            <person name="Hamlin N."/>
            <person name="Davies R."/>
            <person name="Gaudet P."/>
            <person name="Fey P."/>
            <person name="Pilcher K."/>
            <person name="Chen G."/>
            <person name="Saunders D."/>
            <person name="Sodergren E."/>
            <person name="Davis P."/>
            <person name="Kerhornou A."/>
            <person name="Nie X."/>
            <person name="Hall N."/>
            <person name="Anjard C."/>
            <person name="Hemphill L."/>
            <person name="Bason N."/>
            <person name="Farbrother P."/>
            <person name="Desany B."/>
            <person name="Just E."/>
            <person name="Morio T."/>
            <person name="Rost R."/>
            <person name="Churcher C."/>
            <person name="Cooper J."/>
            <person name="Haydock S."/>
            <person name="van Driessche N."/>
            <person name="Cronin A."/>
            <person name="Goodhead I."/>
            <person name="Muzny D."/>
            <person name="Mourier T."/>
            <person name="Pain A."/>
            <person name="Lu M."/>
            <person name="Harper D."/>
            <person name="Lindsay R."/>
            <person name="Hauser H."/>
            <person name="James K."/>
            <person name="Quiles M."/>
            <person name="Madan Babu M."/>
            <person name="Saito T."/>
            <person name="Buchrieser C."/>
            <person name="Wardroper A."/>
            <person name="Felder M."/>
            <person name="Thangavelu M."/>
            <person name="Johnson D."/>
            <person name="Knights A."/>
            <person name="Loulseged H."/>
            <person name="Mungall K."/>
            <person name="Oliver K."/>
            <person name="Price C."/>
            <person name="Quail M.A."/>
            <person name="Urushihara H."/>
            <person name="Hernandez J."/>
            <person name="Rabbinowitsch E."/>
            <person name="Steffen D."/>
            <person name="Sanders M."/>
            <person name="Ma J."/>
            <person name="Kohara Y."/>
            <person name="Sharp S."/>
            <person name="Simmonds M."/>
            <person name="Spiegler S."/>
            <person name="Tivey A."/>
            <person name="Sugano S."/>
            <person name="White B."/>
            <person name="Walker D."/>
            <person name="Woodward J."/>
            <person name="Winckler T."/>
            <person name="Tanaka Y."/>
            <person name="Shaulsky G."/>
            <person name="Schleicher M."/>
            <person name="Weinstock G."/>
            <person name="Rosenthal A."/>
            <person name="Cox E.C."/>
            <person name="Chisholm R.L."/>
            <person name="Gibbs R."/>
            <person name="Loomis W.F."/>
            <person name="Platzer M."/>
            <person name="Kay R.R."/>
            <person name="Williams J."/>
            <person name="Dear P.H."/>
            <person name="Noegel A.A."/>
            <person name="Barrell B."/>
            <person name="Kuspa A."/>
        </authorList>
    </citation>
    <scope>NUCLEOTIDE SEQUENCE [LARGE SCALE GENOMIC DNA]</scope>
    <source>
        <strain evidence="8 9">AX4</strain>
    </source>
</reference>
<feature type="site" description="Lowers pKa of active site Tyr" evidence="6">
    <location>
        <position position="96"/>
    </location>
</feature>
<dbReference type="InParanoid" id="Q54NR2"/>
<dbReference type="SMR" id="Q54NR2"/>
<dbReference type="Proteomes" id="UP000002195">
    <property type="component" value="Unassembled WGS sequence"/>
</dbReference>
<evidence type="ECO:0000256" key="5">
    <source>
        <dbReference type="PIRSR" id="PIRSR000097-2"/>
    </source>
</evidence>
<keyword evidence="9" id="KW-1185">Reference proteome</keyword>
<dbReference type="GO" id="GO:0016616">
    <property type="term" value="F:oxidoreductase activity, acting on the CH-OH group of donors, NAD or NADP as acceptor"/>
    <property type="evidence" value="ECO:0007669"/>
    <property type="project" value="UniProtKB-ARBA"/>
</dbReference>
<dbReference type="InterPro" id="IPR023210">
    <property type="entry name" value="NADP_OxRdtase_dom"/>
</dbReference>
<dbReference type="VEuPathDB" id="AmoebaDB:DDB_G0285023"/>
<dbReference type="GeneID" id="8624923"/>
<dbReference type="STRING" id="44689.Q54NR2"/>
<comment type="similarity">
    <text evidence="1">Belongs to the aldo/keto reductase family.</text>
</comment>
<dbReference type="KEGG" id="ddi:DDB_G0285023"/>
<dbReference type="PROSITE" id="PS00062">
    <property type="entry name" value="ALDOKETO_REDUCTASE_2"/>
    <property type="match status" value="1"/>
</dbReference>
<dbReference type="PaxDb" id="44689-DDB0231291"/>
<evidence type="ECO:0000256" key="3">
    <source>
        <dbReference type="ARBA" id="ARBA00023002"/>
    </source>
</evidence>
<accession>Q54NR2</accession>
<name>Q54NR2_DICDI</name>
<evidence type="ECO:0000256" key="6">
    <source>
        <dbReference type="PIRSR" id="PIRSR000097-3"/>
    </source>
</evidence>
<dbReference type="InterPro" id="IPR018170">
    <property type="entry name" value="Aldo/ket_reductase_CS"/>
</dbReference>
<evidence type="ECO:0000256" key="1">
    <source>
        <dbReference type="ARBA" id="ARBA00007905"/>
    </source>
</evidence>
<dbReference type="InterPro" id="IPR020471">
    <property type="entry name" value="AKR"/>
</dbReference>
<feature type="binding site" evidence="5">
    <location>
        <position position="129"/>
    </location>
    <ligand>
        <name>substrate</name>
    </ligand>
</feature>
<organism evidence="8 9">
    <name type="scientific">Dictyostelium discoideum</name>
    <name type="common">Social amoeba</name>
    <dbReference type="NCBI Taxonomy" id="44689"/>
    <lineage>
        <taxon>Eukaryota</taxon>
        <taxon>Amoebozoa</taxon>
        <taxon>Evosea</taxon>
        <taxon>Eumycetozoa</taxon>
        <taxon>Dictyostelia</taxon>
        <taxon>Dictyosteliales</taxon>
        <taxon>Dictyosteliaceae</taxon>
        <taxon>Dictyostelium</taxon>
    </lineage>
</organism>
<proteinExistence type="inferred from homology"/>
<sequence>MNNNNNNNNENENFIILNELNLNPIKMPMLGIGTFKLNDIENIIKVGLENGYRRIDTASMYNNEERIGKVLNEMVTKNDGLDGKKIKREDLFITSKCSFMEQGYENALKAFESSLKKLQLDYLDCYLIHWPGVKGLDGSDSGNSIQRAQTWRALEKLYQDKKVRSIGVSNYTINHLTELLSSPNLQIKPAINQVEFHPLNFQKDLLEFCKNNKIILESYGSLAGGRLLNNESVKEFAKKVGRTPSQLLLRYCLEHNCPVIPKTENVHRLIENQMILDFTLSDDIVNSLDKLNKDQRFYMNPNSVI</sequence>
<feature type="active site" description="Proton donor" evidence="4">
    <location>
        <position position="61"/>
    </location>
</feature>
<dbReference type="dictyBase" id="DDB_G0285023">
    <property type="gene designation" value="alrF"/>
</dbReference>
<dbReference type="HOGENOM" id="CLU_023205_0_1_1"/>
<dbReference type="Pfam" id="PF00248">
    <property type="entry name" value="Aldo_ket_red"/>
    <property type="match status" value="1"/>
</dbReference>
<evidence type="ECO:0000313" key="8">
    <source>
        <dbReference type="EMBL" id="EAL64975.1"/>
    </source>
</evidence>
<dbReference type="PRINTS" id="PR00069">
    <property type="entry name" value="ALDKETRDTASE"/>
</dbReference>
<gene>
    <name evidence="8" type="primary">alrF</name>
    <name evidence="8" type="ORF">DDB_G0285023</name>
</gene>
<dbReference type="FunFam" id="3.20.20.100:FF:000002">
    <property type="entry name" value="2,5-diketo-D-gluconic acid reductase A"/>
    <property type="match status" value="1"/>
</dbReference>
<evidence type="ECO:0000313" key="9">
    <source>
        <dbReference type="Proteomes" id="UP000002195"/>
    </source>
</evidence>
<dbReference type="PIRSF" id="PIRSF000097">
    <property type="entry name" value="AKR"/>
    <property type="match status" value="1"/>
</dbReference>
<evidence type="ECO:0000256" key="4">
    <source>
        <dbReference type="PIRSR" id="PIRSR000097-1"/>
    </source>
</evidence>
<dbReference type="PhylomeDB" id="Q54NR2"/>
<dbReference type="Gene3D" id="3.20.20.100">
    <property type="entry name" value="NADP-dependent oxidoreductase domain"/>
    <property type="match status" value="1"/>
</dbReference>
<evidence type="ECO:0000259" key="7">
    <source>
        <dbReference type="Pfam" id="PF00248"/>
    </source>
</evidence>
<keyword evidence="2" id="KW-0521">NADP</keyword>
<dbReference type="RefSeq" id="XP_640005.1">
    <property type="nucleotide sequence ID" value="XM_634913.1"/>
</dbReference>
<dbReference type="PANTHER" id="PTHR43827:SF3">
    <property type="entry name" value="NADP-DEPENDENT OXIDOREDUCTASE DOMAIN-CONTAINING PROTEIN"/>
    <property type="match status" value="1"/>
</dbReference>
<protein>
    <submittedName>
        <fullName evidence="8">Aldo-keto reductase</fullName>
    </submittedName>
</protein>
<comment type="caution">
    <text evidence="8">The sequence shown here is derived from an EMBL/GenBank/DDBJ whole genome shotgun (WGS) entry which is preliminary data.</text>
</comment>
<feature type="domain" description="NADP-dependent oxidoreductase" evidence="7">
    <location>
        <begin position="37"/>
        <end position="292"/>
    </location>
</feature>
<evidence type="ECO:0000256" key="2">
    <source>
        <dbReference type="ARBA" id="ARBA00022857"/>
    </source>
</evidence>
<dbReference type="OMA" id="ITQYSPF"/>
<keyword evidence="3" id="KW-0560">Oxidoreductase</keyword>
<dbReference type="eggNOG" id="KOG1577">
    <property type="taxonomic scope" value="Eukaryota"/>
</dbReference>
<dbReference type="AlphaFoldDB" id="Q54NR2"/>
<dbReference type="InterPro" id="IPR036812">
    <property type="entry name" value="NAD(P)_OxRdtase_dom_sf"/>
</dbReference>
<dbReference type="PANTHER" id="PTHR43827">
    <property type="entry name" value="2,5-DIKETO-D-GLUCONIC ACID REDUCTASE"/>
    <property type="match status" value="1"/>
</dbReference>